<evidence type="ECO:0000313" key="2">
    <source>
        <dbReference type="EMBL" id="KAK7613588.1"/>
    </source>
</evidence>
<proteinExistence type="predicted"/>
<gene>
    <name evidence="2" type="ORF">JOL62DRAFT_566830</name>
</gene>
<keyword evidence="1" id="KW-0472">Membrane</keyword>
<feature type="transmembrane region" description="Helical" evidence="1">
    <location>
        <begin position="12"/>
        <end position="37"/>
    </location>
</feature>
<dbReference type="EMBL" id="JBBPBF010000006">
    <property type="protein sequence ID" value="KAK7613588.1"/>
    <property type="molecule type" value="Genomic_DNA"/>
</dbReference>
<organism evidence="2 3">
    <name type="scientific">Phyllosticta paracitricarpa</name>
    <dbReference type="NCBI Taxonomy" id="2016321"/>
    <lineage>
        <taxon>Eukaryota</taxon>
        <taxon>Fungi</taxon>
        <taxon>Dikarya</taxon>
        <taxon>Ascomycota</taxon>
        <taxon>Pezizomycotina</taxon>
        <taxon>Dothideomycetes</taxon>
        <taxon>Dothideomycetes incertae sedis</taxon>
        <taxon>Botryosphaeriales</taxon>
        <taxon>Phyllostictaceae</taxon>
        <taxon>Phyllosticta</taxon>
    </lineage>
</organism>
<evidence type="ECO:0000313" key="3">
    <source>
        <dbReference type="Proteomes" id="UP001367316"/>
    </source>
</evidence>
<dbReference type="Proteomes" id="UP001367316">
    <property type="component" value="Unassembled WGS sequence"/>
</dbReference>
<protein>
    <submittedName>
        <fullName evidence="2">Uncharacterized protein</fullName>
    </submittedName>
</protein>
<reference evidence="2 3" key="1">
    <citation type="submission" date="2024-04" db="EMBL/GenBank/DDBJ databases">
        <title>Phyllosticta paracitricarpa is synonymous to the EU quarantine fungus P. citricarpa based on phylogenomic analyses.</title>
        <authorList>
            <consortium name="Lawrence Berkeley National Laboratory"/>
            <person name="Van ingen-buijs V.A."/>
            <person name="Van westerhoven A.C."/>
            <person name="Haridas S."/>
            <person name="Skiadas P."/>
            <person name="Martin F."/>
            <person name="Groenewald J.Z."/>
            <person name="Crous P.W."/>
            <person name="Seidl M.F."/>
        </authorList>
    </citation>
    <scope>NUCLEOTIDE SEQUENCE [LARGE SCALE GENOMIC DNA]</scope>
    <source>
        <strain evidence="2 3">CBS 141358</strain>
    </source>
</reference>
<name>A0ABR1NFN2_9PEZI</name>
<keyword evidence="1" id="KW-1133">Transmembrane helix</keyword>
<accession>A0ABR1NFN2</accession>
<keyword evidence="3" id="KW-1185">Reference proteome</keyword>
<comment type="caution">
    <text evidence="2">The sequence shown here is derived from an EMBL/GenBank/DDBJ whole genome shotgun (WGS) entry which is preliminary data.</text>
</comment>
<feature type="transmembrane region" description="Helical" evidence="1">
    <location>
        <begin position="43"/>
        <end position="60"/>
    </location>
</feature>
<evidence type="ECO:0000256" key="1">
    <source>
        <dbReference type="SAM" id="Phobius"/>
    </source>
</evidence>
<keyword evidence="1" id="KW-0812">Transmembrane</keyword>
<sequence length="64" mass="7385">MKIMMMKMMRDYYVVVVVVVVVVVFVDICMDVSVSLYVQQHNVLLHLPFIPVCLSIIYLLPSIP</sequence>